<feature type="signal peptide" evidence="1">
    <location>
        <begin position="1"/>
        <end position="29"/>
    </location>
</feature>
<organism evidence="2 3">
    <name type="scientific">Acetobacter oeni</name>
    <dbReference type="NCBI Taxonomy" id="304077"/>
    <lineage>
        <taxon>Bacteria</taxon>
        <taxon>Pseudomonadati</taxon>
        <taxon>Pseudomonadota</taxon>
        <taxon>Alphaproteobacteria</taxon>
        <taxon>Acetobacterales</taxon>
        <taxon>Acetobacteraceae</taxon>
        <taxon>Acetobacter</taxon>
    </lineage>
</organism>
<dbReference type="AlphaFoldDB" id="A0A511XGT5"/>
<dbReference type="InterPro" id="IPR011990">
    <property type="entry name" value="TPR-like_helical_dom_sf"/>
</dbReference>
<evidence type="ECO:0000313" key="3">
    <source>
        <dbReference type="Proteomes" id="UP000321746"/>
    </source>
</evidence>
<dbReference type="Gene3D" id="1.25.40.10">
    <property type="entry name" value="Tetratricopeptide repeat domain"/>
    <property type="match status" value="1"/>
</dbReference>
<feature type="chain" id="PRO_5021869792" evidence="1">
    <location>
        <begin position="30"/>
        <end position="206"/>
    </location>
</feature>
<keyword evidence="1" id="KW-0732">Signal</keyword>
<name>A0A511XGT5_9PROT</name>
<proteinExistence type="predicted"/>
<sequence>MLLKAMKPFRLAAFIAVTALSVPVMPACAAPPAPVTAPPHVSQETARQSREKDLVAKLAKARSDAEAGEIRSGLEELRTKPLRPATMLLLRRATRELSEQKAGDAIEDLGAALALQNDVPALWRLRAQARLAGGDTDGAVSDLGIAIQRDPDDALNWQTLTDAEEARSDSQAALRAWQHAMTLDPRLPGADKRLEKLRLKAFGQPT</sequence>
<protein>
    <submittedName>
        <fullName evidence="2">Uncharacterized protein</fullName>
    </submittedName>
</protein>
<evidence type="ECO:0000313" key="2">
    <source>
        <dbReference type="EMBL" id="GEN62148.1"/>
    </source>
</evidence>
<gene>
    <name evidence="2" type="ORF">AOE01nite_03720</name>
</gene>
<dbReference type="SUPFAM" id="SSF48452">
    <property type="entry name" value="TPR-like"/>
    <property type="match status" value="1"/>
</dbReference>
<keyword evidence="3" id="KW-1185">Reference proteome</keyword>
<dbReference type="RefSeq" id="WP_260175857.1">
    <property type="nucleotide sequence ID" value="NZ_JACIDL010000002.1"/>
</dbReference>
<comment type="caution">
    <text evidence="2">The sequence shown here is derived from an EMBL/GenBank/DDBJ whole genome shotgun (WGS) entry which is preliminary data.</text>
</comment>
<reference evidence="2 3" key="1">
    <citation type="submission" date="2019-07" db="EMBL/GenBank/DDBJ databases">
        <title>Whole genome shotgun sequence of Acetobacter oeni NBRC 105207.</title>
        <authorList>
            <person name="Hosoyama A."/>
            <person name="Uohara A."/>
            <person name="Ohji S."/>
            <person name="Ichikawa N."/>
        </authorList>
    </citation>
    <scope>NUCLEOTIDE SEQUENCE [LARGE SCALE GENOMIC DNA]</scope>
    <source>
        <strain evidence="2 3">NBRC 105207</strain>
    </source>
</reference>
<dbReference type="Proteomes" id="UP000321746">
    <property type="component" value="Unassembled WGS sequence"/>
</dbReference>
<accession>A0A511XGT5</accession>
<evidence type="ECO:0000256" key="1">
    <source>
        <dbReference type="SAM" id="SignalP"/>
    </source>
</evidence>
<dbReference type="EMBL" id="BJYG01000002">
    <property type="protein sequence ID" value="GEN62148.1"/>
    <property type="molecule type" value="Genomic_DNA"/>
</dbReference>